<protein>
    <submittedName>
        <fullName evidence="1">Unnamed protein product</fullName>
    </submittedName>
</protein>
<dbReference type="Proteomes" id="UP001165121">
    <property type="component" value="Unassembled WGS sequence"/>
</dbReference>
<gene>
    <name evidence="1" type="ORF">Pfra01_002646800</name>
</gene>
<name>A0A9W6YEM3_9STRA</name>
<evidence type="ECO:0000313" key="1">
    <source>
        <dbReference type="EMBL" id="GMF60877.1"/>
    </source>
</evidence>
<dbReference type="AlphaFoldDB" id="A0A9W6YEM3"/>
<reference evidence="1" key="1">
    <citation type="submission" date="2023-04" db="EMBL/GenBank/DDBJ databases">
        <title>Phytophthora fragariaefolia NBRC 109709.</title>
        <authorList>
            <person name="Ichikawa N."/>
            <person name="Sato H."/>
            <person name="Tonouchi N."/>
        </authorList>
    </citation>
    <scope>NUCLEOTIDE SEQUENCE</scope>
    <source>
        <strain evidence="1">NBRC 109709</strain>
    </source>
</reference>
<accession>A0A9W6YEM3</accession>
<comment type="caution">
    <text evidence="1">The sequence shown here is derived from an EMBL/GenBank/DDBJ whole genome shotgun (WGS) entry which is preliminary data.</text>
</comment>
<dbReference type="EMBL" id="BSXT01005557">
    <property type="protein sequence ID" value="GMF60877.1"/>
    <property type="molecule type" value="Genomic_DNA"/>
</dbReference>
<proteinExistence type="predicted"/>
<dbReference type="OrthoDB" id="2746173at2759"/>
<organism evidence="1 2">
    <name type="scientific">Phytophthora fragariaefolia</name>
    <dbReference type="NCBI Taxonomy" id="1490495"/>
    <lineage>
        <taxon>Eukaryota</taxon>
        <taxon>Sar</taxon>
        <taxon>Stramenopiles</taxon>
        <taxon>Oomycota</taxon>
        <taxon>Peronosporomycetes</taxon>
        <taxon>Peronosporales</taxon>
        <taxon>Peronosporaceae</taxon>
        <taxon>Phytophthora</taxon>
    </lineage>
</organism>
<evidence type="ECO:0000313" key="2">
    <source>
        <dbReference type="Proteomes" id="UP001165121"/>
    </source>
</evidence>
<sequence length="183" mass="20155">MFIGPKLTADQAVVVLSQHGSSPAATRHAWHALCNLSRACTASGFATLPRPSIPLVPSTRCLLFTVDELHQLASKLQLPVDGVNTTEGDNVPPVEARAMVGRRLSEASKLFTIASEFGRSTAAYSRVFAATVQIMYDNHREILYLHDALIKERIDEYCDATHASRSSFSSTVPDFRIDWHWSA</sequence>
<keyword evidence="2" id="KW-1185">Reference proteome</keyword>